<dbReference type="PANTHER" id="PTHR20905:SF28">
    <property type="entry name" value="GH28833P-RELATED"/>
    <property type="match status" value="1"/>
</dbReference>
<dbReference type="GO" id="GO:0008080">
    <property type="term" value="F:N-acetyltransferase activity"/>
    <property type="evidence" value="ECO:0007669"/>
    <property type="project" value="TreeGrafter"/>
</dbReference>
<gene>
    <name evidence="2" type="primary">LOC115876380</name>
</gene>
<organism evidence="1 2">
    <name type="scientific">Sitophilus oryzae</name>
    <name type="common">Rice weevil</name>
    <name type="synonym">Curculio oryzae</name>
    <dbReference type="NCBI Taxonomy" id="7048"/>
    <lineage>
        <taxon>Eukaryota</taxon>
        <taxon>Metazoa</taxon>
        <taxon>Ecdysozoa</taxon>
        <taxon>Arthropoda</taxon>
        <taxon>Hexapoda</taxon>
        <taxon>Insecta</taxon>
        <taxon>Pterygota</taxon>
        <taxon>Neoptera</taxon>
        <taxon>Endopterygota</taxon>
        <taxon>Coleoptera</taxon>
        <taxon>Polyphaga</taxon>
        <taxon>Cucujiformia</taxon>
        <taxon>Curculionidae</taxon>
        <taxon>Dryophthorinae</taxon>
        <taxon>Sitophilus</taxon>
    </lineage>
</organism>
<dbReference type="Proteomes" id="UP000504635">
    <property type="component" value="Unplaced"/>
</dbReference>
<accession>A0A6J2X9T5</accession>
<dbReference type="PANTHER" id="PTHR20905">
    <property type="entry name" value="N-ACETYLTRANSFERASE-RELATED"/>
    <property type="match status" value="1"/>
</dbReference>
<evidence type="ECO:0000313" key="2">
    <source>
        <dbReference type="RefSeq" id="XP_030747987.1"/>
    </source>
</evidence>
<keyword evidence="1" id="KW-1185">Reference proteome</keyword>
<evidence type="ECO:0000313" key="1">
    <source>
        <dbReference type="Proteomes" id="UP000504635"/>
    </source>
</evidence>
<dbReference type="RefSeq" id="XP_030747987.1">
    <property type="nucleotide sequence ID" value="XM_030892127.1"/>
</dbReference>
<name>A0A6J2X9T5_SITOR</name>
<reference evidence="2" key="1">
    <citation type="submission" date="2025-08" db="UniProtKB">
        <authorList>
            <consortium name="RefSeq"/>
        </authorList>
    </citation>
    <scope>IDENTIFICATION</scope>
    <source>
        <tissue evidence="2">Gonads</tissue>
    </source>
</reference>
<proteinExistence type="predicted"/>
<protein>
    <submittedName>
        <fullName evidence="2">Uncharacterized protein LOC115876380 isoform X1</fullName>
    </submittedName>
</protein>
<sequence>MSTSKIWATSEDGKTEYVSLTANRLSETLQTLKESFFKFENVCKAVGLSKNDEAVDELDDFVIDIAKHGVSVIAIDKETNKVIGVSLNKIQHKDTSCTEFYADYAKRAQHAETIAILDFLTEMEGLLDPFTPYNADCLLESVFLGVQPEYVGRGIGTTLFKITLDLASLLYKGQNVKISLEESSLPLEPIPQIVTSILTTFKTQQITKRLGFDLIKKIYFKDVYFNGRSYGSLLRDYNLYFTLECKKIE</sequence>
<dbReference type="InParanoid" id="A0A6J2X9T5"/>
<dbReference type="OrthoDB" id="8191594at2759"/>
<dbReference type="Gene3D" id="3.40.630.30">
    <property type="match status" value="1"/>
</dbReference>
<dbReference type="AlphaFoldDB" id="A0A6J2X9T5"/>
<dbReference type="KEGG" id="soy:115876380"/>
<dbReference type="GeneID" id="115876380"/>